<accession>A0A547P7E3</accession>
<evidence type="ECO:0000256" key="3">
    <source>
        <dbReference type="ARBA" id="ARBA00022664"/>
    </source>
</evidence>
<dbReference type="GO" id="GO:0010468">
    <property type="term" value="P:regulation of gene expression"/>
    <property type="evidence" value="ECO:0007669"/>
    <property type="project" value="TreeGrafter"/>
</dbReference>
<dbReference type="SUPFAM" id="SSF69065">
    <property type="entry name" value="RNase III domain-like"/>
    <property type="match status" value="1"/>
</dbReference>
<evidence type="ECO:0000256" key="5">
    <source>
        <dbReference type="ARBA" id="ARBA00022759"/>
    </source>
</evidence>
<dbReference type="SMART" id="SM00535">
    <property type="entry name" value="RIBOc"/>
    <property type="match status" value="1"/>
</dbReference>
<dbReference type="GO" id="GO:0019843">
    <property type="term" value="F:rRNA binding"/>
    <property type="evidence" value="ECO:0007669"/>
    <property type="project" value="UniProtKB-KW"/>
</dbReference>
<dbReference type="CDD" id="cd00593">
    <property type="entry name" value="RIBOc"/>
    <property type="match status" value="1"/>
</dbReference>
<protein>
    <recommendedName>
        <fullName evidence="8">Ribonuclease 3</fullName>
        <ecNumber evidence="8">3.1.26.3</ecNumber>
    </recommendedName>
    <alternativeName>
        <fullName evidence="8">Ribonuclease III</fullName>
        <shortName evidence="8">RNase III</shortName>
    </alternativeName>
</protein>
<comment type="subunit">
    <text evidence="8">Homodimer.</text>
</comment>
<feature type="binding site" evidence="8">
    <location>
        <position position="122"/>
    </location>
    <ligand>
        <name>Mg(2+)</name>
        <dbReference type="ChEBI" id="CHEBI:18420"/>
    </ligand>
</feature>
<feature type="domain" description="RNase III" evidence="10">
    <location>
        <begin position="8"/>
        <end position="136"/>
    </location>
</feature>
<dbReference type="Proteomes" id="UP000316343">
    <property type="component" value="Unassembled WGS sequence"/>
</dbReference>
<keyword evidence="3 8" id="KW-0507">mRNA processing</keyword>
<dbReference type="EC" id="3.1.26.3" evidence="8"/>
<dbReference type="GO" id="GO:0005737">
    <property type="term" value="C:cytoplasm"/>
    <property type="evidence" value="ECO:0007669"/>
    <property type="project" value="UniProtKB-SubCell"/>
</dbReference>
<sequence>MTQLKPETRAWLNATGFAVHSEAPWLEALTHGSFNGGANAASEADYQRLEFLGDRVLGLSVAAWLYRAGDAPEGRLSQRLNALVSGATCARIARNVALPDHIRLGKQAREDGGADSDNILGDVMEALIGASFIEHGYEATRDVIYSLWAEELSGDSGKAKHPKSALQEWAAGNRRAMPNYEVIDRSGPDHAASFTVQVSIHGVGTAAGIASSKSAAEKRAAKAFLEEFG</sequence>
<dbReference type="Gene3D" id="1.10.1520.10">
    <property type="entry name" value="Ribonuclease III domain"/>
    <property type="match status" value="1"/>
</dbReference>
<proteinExistence type="inferred from homology"/>
<keyword evidence="4 8" id="KW-0540">Nuclease</keyword>
<name>A0A547P7E3_9SPHN</name>
<evidence type="ECO:0000313" key="11">
    <source>
        <dbReference type="EMBL" id="TRD10065.1"/>
    </source>
</evidence>
<feature type="domain" description="DRBM" evidence="9">
    <location>
        <begin position="161"/>
        <end position="229"/>
    </location>
</feature>
<dbReference type="AlphaFoldDB" id="A0A547P7E3"/>
<evidence type="ECO:0000256" key="8">
    <source>
        <dbReference type="HAMAP-Rule" id="MF_00104"/>
    </source>
</evidence>
<keyword evidence="6 8" id="KW-0378">Hydrolase</keyword>
<feature type="binding site" evidence="8">
    <location>
        <position position="50"/>
    </location>
    <ligand>
        <name>Mg(2+)</name>
        <dbReference type="ChEBI" id="CHEBI:18420"/>
    </ligand>
</feature>
<dbReference type="OrthoDB" id="9805026at2"/>
<evidence type="ECO:0000256" key="2">
    <source>
        <dbReference type="ARBA" id="ARBA00010183"/>
    </source>
</evidence>
<dbReference type="PROSITE" id="PS50137">
    <property type="entry name" value="DS_RBD"/>
    <property type="match status" value="1"/>
</dbReference>
<dbReference type="NCBIfam" id="TIGR02191">
    <property type="entry name" value="RNaseIII"/>
    <property type="match status" value="1"/>
</dbReference>
<keyword evidence="8" id="KW-0698">rRNA processing</keyword>
<organism evidence="11 12">
    <name type="scientific">Erythrobacter insulae</name>
    <dbReference type="NCBI Taxonomy" id="2584124"/>
    <lineage>
        <taxon>Bacteria</taxon>
        <taxon>Pseudomonadati</taxon>
        <taxon>Pseudomonadota</taxon>
        <taxon>Alphaproteobacteria</taxon>
        <taxon>Sphingomonadales</taxon>
        <taxon>Erythrobacteraceae</taxon>
        <taxon>Erythrobacter/Porphyrobacter group</taxon>
        <taxon>Erythrobacter</taxon>
    </lineage>
</organism>
<comment type="cofactor">
    <cofactor evidence="8">
        <name>Mg(2+)</name>
        <dbReference type="ChEBI" id="CHEBI:18420"/>
    </cofactor>
</comment>
<dbReference type="InterPro" id="IPR011907">
    <property type="entry name" value="RNase_III"/>
</dbReference>
<dbReference type="EMBL" id="VHJK01000002">
    <property type="protein sequence ID" value="TRD10065.1"/>
    <property type="molecule type" value="Genomic_DNA"/>
</dbReference>
<keyword evidence="12" id="KW-1185">Reference proteome</keyword>
<comment type="caution">
    <text evidence="11">The sequence shown here is derived from an EMBL/GenBank/DDBJ whole genome shotgun (WGS) entry which is preliminary data.</text>
</comment>
<keyword evidence="7 8" id="KW-0694">RNA-binding</keyword>
<gene>
    <name evidence="8 11" type="primary">rnc</name>
    <name evidence="11" type="ORF">FGU71_13815</name>
</gene>
<dbReference type="PROSITE" id="PS00517">
    <property type="entry name" value="RNASE_3_1"/>
    <property type="match status" value="1"/>
</dbReference>
<feature type="binding site" evidence="8">
    <location>
        <position position="125"/>
    </location>
    <ligand>
        <name>Mg(2+)</name>
        <dbReference type="ChEBI" id="CHEBI:18420"/>
    </ligand>
</feature>
<dbReference type="SUPFAM" id="SSF54768">
    <property type="entry name" value="dsRNA-binding domain-like"/>
    <property type="match status" value="1"/>
</dbReference>
<dbReference type="InterPro" id="IPR036389">
    <property type="entry name" value="RNase_III_sf"/>
</dbReference>
<dbReference type="GO" id="GO:0008033">
    <property type="term" value="P:tRNA processing"/>
    <property type="evidence" value="ECO:0007669"/>
    <property type="project" value="UniProtKB-KW"/>
</dbReference>
<evidence type="ECO:0000256" key="6">
    <source>
        <dbReference type="ARBA" id="ARBA00022801"/>
    </source>
</evidence>
<evidence type="ECO:0000256" key="4">
    <source>
        <dbReference type="ARBA" id="ARBA00022722"/>
    </source>
</evidence>
<keyword evidence="8" id="KW-0460">Magnesium</keyword>
<dbReference type="GO" id="GO:0004525">
    <property type="term" value="F:ribonuclease III activity"/>
    <property type="evidence" value="ECO:0007669"/>
    <property type="project" value="UniProtKB-UniRule"/>
</dbReference>
<keyword evidence="8" id="KW-0479">Metal-binding</keyword>
<feature type="active site" evidence="8">
    <location>
        <position position="54"/>
    </location>
</feature>
<keyword evidence="5 8" id="KW-0255">Endonuclease</keyword>
<dbReference type="GO" id="GO:0003725">
    <property type="term" value="F:double-stranded RNA binding"/>
    <property type="evidence" value="ECO:0007669"/>
    <property type="project" value="TreeGrafter"/>
</dbReference>
<dbReference type="PANTHER" id="PTHR11207:SF0">
    <property type="entry name" value="RIBONUCLEASE 3"/>
    <property type="match status" value="1"/>
</dbReference>
<comment type="catalytic activity">
    <reaction evidence="1 8">
        <text>Endonucleolytic cleavage to 5'-phosphomonoester.</text>
        <dbReference type="EC" id="3.1.26.3"/>
    </reaction>
</comment>
<comment type="similarity">
    <text evidence="2">Belongs to the ribonuclease III family.</text>
</comment>
<comment type="function">
    <text evidence="8">Digests double-stranded RNA. Involved in the processing of primary rRNA transcript to yield the immediate precursors to the large and small rRNAs (23S and 16S). Processes some mRNAs, and tRNAs when they are encoded in the rRNA operon. Processes pre-crRNA and tracrRNA of type II CRISPR loci if present in the organism.</text>
</comment>
<dbReference type="RefSeq" id="WP_142789355.1">
    <property type="nucleotide sequence ID" value="NZ_VHJK01000002.1"/>
</dbReference>
<reference evidence="11 12" key="1">
    <citation type="submission" date="2019-06" db="EMBL/GenBank/DDBJ databases">
        <title>Erythrobacter insulae sp. nov., isolated from a tidal flat.</title>
        <authorList>
            <person name="Yoon J.-H."/>
        </authorList>
    </citation>
    <scope>NUCLEOTIDE SEQUENCE [LARGE SCALE GENOMIC DNA]</scope>
    <source>
        <strain evidence="11 12">JBTF-M21</strain>
    </source>
</reference>
<dbReference type="Pfam" id="PF00035">
    <property type="entry name" value="dsrm"/>
    <property type="match status" value="1"/>
</dbReference>
<dbReference type="Gene3D" id="3.30.160.20">
    <property type="match status" value="1"/>
</dbReference>
<dbReference type="CDD" id="cd10845">
    <property type="entry name" value="DSRM_RNAse_III_family"/>
    <property type="match status" value="1"/>
</dbReference>
<evidence type="ECO:0000256" key="7">
    <source>
        <dbReference type="ARBA" id="ARBA00022884"/>
    </source>
</evidence>
<dbReference type="HAMAP" id="MF_00104">
    <property type="entry name" value="RNase_III"/>
    <property type="match status" value="1"/>
</dbReference>
<feature type="active site" evidence="8">
    <location>
        <position position="125"/>
    </location>
</feature>
<dbReference type="GO" id="GO:0006364">
    <property type="term" value="P:rRNA processing"/>
    <property type="evidence" value="ECO:0007669"/>
    <property type="project" value="UniProtKB-UniRule"/>
</dbReference>
<comment type="subcellular location">
    <subcellularLocation>
        <location evidence="8">Cytoplasm</location>
    </subcellularLocation>
</comment>
<dbReference type="InterPro" id="IPR000999">
    <property type="entry name" value="RNase_III_dom"/>
</dbReference>
<dbReference type="GO" id="GO:0046872">
    <property type="term" value="F:metal ion binding"/>
    <property type="evidence" value="ECO:0007669"/>
    <property type="project" value="UniProtKB-KW"/>
</dbReference>
<dbReference type="GO" id="GO:0006397">
    <property type="term" value="P:mRNA processing"/>
    <property type="evidence" value="ECO:0007669"/>
    <property type="project" value="UniProtKB-UniRule"/>
</dbReference>
<evidence type="ECO:0000259" key="9">
    <source>
        <dbReference type="PROSITE" id="PS50137"/>
    </source>
</evidence>
<evidence type="ECO:0000256" key="1">
    <source>
        <dbReference type="ARBA" id="ARBA00000109"/>
    </source>
</evidence>
<dbReference type="Pfam" id="PF14622">
    <property type="entry name" value="Ribonucleas_3_3"/>
    <property type="match status" value="1"/>
</dbReference>
<evidence type="ECO:0000259" key="10">
    <source>
        <dbReference type="PROSITE" id="PS50142"/>
    </source>
</evidence>
<keyword evidence="8" id="KW-0699">rRNA-binding</keyword>
<dbReference type="PANTHER" id="PTHR11207">
    <property type="entry name" value="RIBONUCLEASE III"/>
    <property type="match status" value="1"/>
</dbReference>
<dbReference type="PROSITE" id="PS50142">
    <property type="entry name" value="RNASE_3_2"/>
    <property type="match status" value="1"/>
</dbReference>
<evidence type="ECO:0000313" key="12">
    <source>
        <dbReference type="Proteomes" id="UP000316343"/>
    </source>
</evidence>
<dbReference type="SMART" id="SM00358">
    <property type="entry name" value="DSRM"/>
    <property type="match status" value="1"/>
</dbReference>
<keyword evidence="8" id="KW-0963">Cytoplasm</keyword>
<keyword evidence="8" id="KW-0819">tRNA processing</keyword>
<dbReference type="InterPro" id="IPR014720">
    <property type="entry name" value="dsRBD_dom"/>
</dbReference>